<name>A0A645HS70_9ZZZZ</name>
<comment type="caution">
    <text evidence="2">The sequence shown here is derived from an EMBL/GenBank/DDBJ whole genome shotgun (WGS) entry which is preliminary data.</text>
</comment>
<gene>
    <name evidence="2" type="ORF">SDC9_188875</name>
</gene>
<protein>
    <submittedName>
        <fullName evidence="2">Uncharacterized protein</fullName>
    </submittedName>
</protein>
<sequence length="80" mass="8676">MEQLGKLPGLFHAAVSHAAGVRGGVQPLVDDDRGNDQDAGFRAPDIQLPRLFHQTRQRVLDVDGRRGKALLAVIGAQHED</sequence>
<dbReference type="AlphaFoldDB" id="A0A645HS70"/>
<feature type="region of interest" description="Disordered" evidence="1">
    <location>
        <begin position="22"/>
        <end position="42"/>
    </location>
</feature>
<organism evidence="2">
    <name type="scientific">bioreactor metagenome</name>
    <dbReference type="NCBI Taxonomy" id="1076179"/>
    <lineage>
        <taxon>unclassified sequences</taxon>
        <taxon>metagenomes</taxon>
        <taxon>ecological metagenomes</taxon>
    </lineage>
</organism>
<evidence type="ECO:0000256" key="1">
    <source>
        <dbReference type="SAM" id="MobiDB-lite"/>
    </source>
</evidence>
<reference evidence="2" key="1">
    <citation type="submission" date="2019-08" db="EMBL/GenBank/DDBJ databases">
        <authorList>
            <person name="Kucharzyk K."/>
            <person name="Murdoch R.W."/>
            <person name="Higgins S."/>
            <person name="Loffler F."/>
        </authorList>
    </citation>
    <scope>NUCLEOTIDE SEQUENCE</scope>
</reference>
<dbReference type="EMBL" id="VSSQ01098307">
    <property type="protein sequence ID" value="MPN41332.1"/>
    <property type="molecule type" value="Genomic_DNA"/>
</dbReference>
<accession>A0A645HS70</accession>
<proteinExistence type="predicted"/>
<evidence type="ECO:0000313" key="2">
    <source>
        <dbReference type="EMBL" id="MPN41332.1"/>
    </source>
</evidence>